<dbReference type="Pfam" id="PF20791">
    <property type="entry name" value="Acyl-ACP_TE_C"/>
    <property type="match status" value="1"/>
</dbReference>
<dbReference type="InterPro" id="IPR049427">
    <property type="entry name" value="Acyl-ACP_TE_C"/>
</dbReference>
<feature type="domain" description="Acyl-ACP-thioesterase N-terminal" evidence="14">
    <location>
        <begin position="1"/>
        <end position="127"/>
    </location>
</feature>
<evidence type="ECO:0000256" key="8">
    <source>
        <dbReference type="ARBA" id="ARBA00022946"/>
    </source>
</evidence>
<name>A0A6P5ZBA9_DURZI</name>
<evidence type="ECO:0000256" key="2">
    <source>
        <dbReference type="ARBA" id="ARBA00006500"/>
    </source>
</evidence>
<keyword evidence="8" id="KW-0809">Transit peptide</keyword>
<feature type="domain" description="Acyl-ACP thioesterase-like C-terminal" evidence="15">
    <location>
        <begin position="307"/>
        <end position="379"/>
    </location>
</feature>
<evidence type="ECO:0000256" key="10">
    <source>
        <dbReference type="ARBA" id="ARBA00023160"/>
    </source>
</evidence>
<gene>
    <name evidence="17" type="primary">LOC111299072</name>
</gene>
<feature type="region of interest" description="Disordered" evidence="12">
    <location>
        <begin position="13"/>
        <end position="52"/>
    </location>
</feature>
<dbReference type="PANTHER" id="PTHR31727">
    <property type="entry name" value="OLEOYL-ACYL CARRIER PROTEIN THIOESTERASE 1, CHLOROPLASTIC"/>
    <property type="match status" value="1"/>
</dbReference>
<evidence type="ECO:0000256" key="6">
    <source>
        <dbReference type="ARBA" id="ARBA00022801"/>
    </source>
</evidence>
<keyword evidence="9 11" id="KW-0443">Lipid metabolism</keyword>
<evidence type="ECO:0000256" key="12">
    <source>
        <dbReference type="SAM" id="MobiDB-lite"/>
    </source>
</evidence>
<dbReference type="Pfam" id="PF12590">
    <property type="entry name" value="Acyl-thio_N"/>
    <property type="match status" value="1"/>
</dbReference>
<evidence type="ECO:0000259" key="13">
    <source>
        <dbReference type="Pfam" id="PF01643"/>
    </source>
</evidence>
<keyword evidence="7 11" id="KW-0276">Fatty acid metabolism</keyword>
<comment type="subcellular location">
    <subcellularLocation>
        <location evidence="1 11">Plastid</location>
        <location evidence="1 11">Chloroplast</location>
    </subcellularLocation>
</comment>
<dbReference type="GeneID" id="111299072"/>
<dbReference type="GO" id="GO:0000036">
    <property type="term" value="F:acyl carrier activity"/>
    <property type="evidence" value="ECO:0007669"/>
    <property type="project" value="TreeGrafter"/>
</dbReference>
<accession>A0A6P5ZBA9</accession>
<dbReference type="GO" id="GO:0009507">
    <property type="term" value="C:chloroplast"/>
    <property type="evidence" value="ECO:0007669"/>
    <property type="project" value="UniProtKB-SubCell"/>
</dbReference>
<keyword evidence="3 11" id="KW-0444">Lipid biosynthesis</keyword>
<reference evidence="17" key="1">
    <citation type="submission" date="2025-08" db="UniProtKB">
        <authorList>
            <consortium name="RefSeq"/>
        </authorList>
    </citation>
    <scope>IDENTIFICATION</scope>
    <source>
        <tissue evidence="17">Fruit stalk</tissue>
    </source>
</reference>
<comment type="similarity">
    <text evidence="2 11">Belongs to the acyl-ACP thioesterase family.</text>
</comment>
<dbReference type="InterPro" id="IPR021113">
    <property type="entry name" value="Acyl-ACP-thioesterase_N"/>
</dbReference>
<dbReference type="PANTHER" id="PTHR31727:SF2">
    <property type="entry name" value="PALMITOYL-ACYL CARRIER PROTEIN THIOESTERASE, CHLOROPLASTIC"/>
    <property type="match status" value="1"/>
</dbReference>
<evidence type="ECO:0000313" key="16">
    <source>
        <dbReference type="Proteomes" id="UP000515121"/>
    </source>
</evidence>
<evidence type="ECO:0000256" key="11">
    <source>
        <dbReference type="RuleBase" id="RU363096"/>
    </source>
</evidence>
<dbReference type="CDD" id="cd00586">
    <property type="entry name" value="4HBT"/>
    <property type="match status" value="1"/>
</dbReference>
<dbReference type="Pfam" id="PF01643">
    <property type="entry name" value="Acyl-ACP_TE"/>
    <property type="match status" value="1"/>
</dbReference>
<keyword evidence="4 11" id="KW-0150">Chloroplast</keyword>
<dbReference type="Gene3D" id="3.10.129.10">
    <property type="entry name" value="Hotdog Thioesterase"/>
    <property type="match status" value="1"/>
</dbReference>
<dbReference type="AlphaFoldDB" id="A0A6P5ZBA9"/>
<dbReference type="FunFam" id="3.10.129.10:FF:000151">
    <property type="entry name" value="Acyl-[acyl-carrier-protein] hydrolase"/>
    <property type="match status" value="1"/>
</dbReference>
<keyword evidence="5 11" id="KW-0934">Plastid</keyword>
<evidence type="ECO:0000256" key="9">
    <source>
        <dbReference type="ARBA" id="ARBA00023098"/>
    </source>
</evidence>
<dbReference type="Proteomes" id="UP000515121">
    <property type="component" value="Unplaced"/>
</dbReference>
<evidence type="ECO:0000256" key="4">
    <source>
        <dbReference type="ARBA" id="ARBA00022528"/>
    </source>
</evidence>
<proteinExistence type="inferred from homology"/>
<dbReference type="EC" id="3.1.2.-" evidence="11"/>
<comment type="function">
    <text evidence="11">Plays an essential role in chain termination during de novo fatty acid synthesis.</text>
</comment>
<evidence type="ECO:0000259" key="14">
    <source>
        <dbReference type="Pfam" id="PF12590"/>
    </source>
</evidence>
<keyword evidence="10 11" id="KW-0275">Fatty acid biosynthesis</keyword>
<evidence type="ECO:0000256" key="3">
    <source>
        <dbReference type="ARBA" id="ARBA00022516"/>
    </source>
</evidence>
<dbReference type="InterPro" id="IPR045023">
    <property type="entry name" value="FATA/B"/>
</dbReference>
<keyword evidence="6 11" id="KW-0378">Hydrolase</keyword>
<dbReference type="InterPro" id="IPR002864">
    <property type="entry name" value="Acyl-ACP_thioesterase_NHD"/>
</dbReference>
<evidence type="ECO:0000256" key="5">
    <source>
        <dbReference type="ARBA" id="ARBA00022640"/>
    </source>
</evidence>
<organism evidence="16 17">
    <name type="scientific">Durio zibethinus</name>
    <name type="common">Durian</name>
    <dbReference type="NCBI Taxonomy" id="66656"/>
    <lineage>
        <taxon>Eukaryota</taxon>
        <taxon>Viridiplantae</taxon>
        <taxon>Streptophyta</taxon>
        <taxon>Embryophyta</taxon>
        <taxon>Tracheophyta</taxon>
        <taxon>Spermatophyta</taxon>
        <taxon>Magnoliopsida</taxon>
        <taxon>eudicotyledons</taxon>
        <taxon>Gunneridae</taxon>
        <taxon>Pentapetalae</taxon>
        <taxon>rosids</taxon>
        <taxon>malvids</taxon>
        <taxon>Malvales</taxon>
        <taxon>Malvaceae</taxon>
        <taxon>Helicteroideae</taxon>
        <taxon>Durio</taxon>
    </lineage>
</organism>
<feature type="compositionally biased region" description="Polar residues" evidence="12">
    <location>
        <begin position="42"/>
        <end position="52"/>
    </location>
</feature>
<sequence length="397" mass="43779">MVATAATSAFFPVTSSPDSSDLKNKKLGSRSTNLGGIKRKTSASTGSLQVKANAQAPPKINGTTVVTTPVEGFKNDDGVSSPPPRTFINQLPDWSMLLAAITTIFLAAEKQWMMLDWKPRRPDMLIDPFGIGRIVQDGLVFRQNFSIRSYEIGADRTASIETLMNHLQETAINHCRSAGLLGDGFGATPEMCKKNLIWVVTRMQVVVDRYPTWGDVVQVDTWVSASGKNGMRRDWLVSNSKTGEILTRASSVWVMMNKLTRRLSKIPEQVRGEIEPYFMNSDPAVAEDSRKLVKLDDSMAEYVCKGLTSAPLPILETNELSAMTLEYRRECGRDSVLQSLTAVSDSDVENLANFGAIECQHLLRLEDGAEIVRGRTQWRPKFAKSFGNVGQIPAESA</sequence>
<feature type="domain" description="Acyl-ACP thioesterase N-terminal hotdog" evidence="13">
    <location>
        <begin position="138"/>
        <end position="272"/>
    </location>
</feature>
<evidence type="ECO:0000259" key="15">
    <source>
        <dbReference type="Pfam" id="PF20791"/>
    </source>
</evidence>
<protein>
    <recommendedName>
        <fullName evidence="11">Acyl-[acyl-carrier-protein] hydrolase</fullName>
        <ecNumber evidence="11">3.1.2.-</ecNumber>
    </recommendedName>
</protein>
<dbReference type="InterPro" id="IPR029069">
    <property type="entry name" value="HotDog_dom_sf"/>
</dbReference>
<evidence type="ECO:0000256" key="1">
    <source>
        <dbReference type="ARBA" id="ARBA00004229"/>
    </source>
</evidence>
<evidence type="ECO:0000256" key="7">
    <source>
        <dbReference type="ARBA" id="ARBA00022832"/>
    </source>
</evidence>
<dbReference type="SUPFAM" id="SSF54637">
    <property type="entry name" value="Thioesterase/thiol ester dehydrase-isomerase"/>
    <property type="match status" value="2"/>
</dbReference>
<dbReference type="GO" id="GO:0016297">
    <property type="term" value="F:fatty acyl-[ACP] hydrolase activity"/>
    <property type="evidence" value="ECO:0007669"/>
    <property type="project" value="InterPro"/>
</dbReference>
<evidence type="ECO:0000313" key="17">
    <source>
        <dbReference type="RefSeq" id="XP_022749750.1"/>
    </source>
</evidence>
<dbReference type="RefSeq" id="XP_022749750.1">
    <property type="nucleotide sequence ID" value="XM_022894015.1"/>
</dbReference>
<keyword evidence="16" id="KW-1185">Reference proteome</keyword>